<dbReference type="PANTHER" id="PTHR21198">
    <property type="entry name" value="GLUTAMATE RACEMASE"/>
    <property type="match status" value="1"/>
</dbReference>
<organism evidence="3 4">
    <name type="scientific">Microbacterium maritypicum</name>
    <name type="common">Microbacterium liquefaciens</name>
    <dbReference type="NCBI Taxonomy" id="33918"/>
    <lineage>
        <taxon>Bacteria</taxon>
        <taxon>Bacillati</taxon>
        <taxon>Actinomycetota</taxon>
        <taxon>Actinomycetes</taxon>
        <taxon>Micrococcales</taxon>
        <taxon>Microbacteriaceae</taxon>
        <taxon>Microbacterium</taxon>
    </lineage>
</organism>
<sequence length="262" mass="27250">MNPSPASVRLRAPGEPRVLGVLGGMGPLATARFYDAVVRATPAGHDQGHIPTVIWSDPRIPDRTAAILAGGPSPVPAMVDGARKLETAGAEILAIPCNTAHAFLPELRASTRLVWIDMVGETLDLVARSGAERVGVLGTRGTRAAALYDAAASRRGLRVMYPSDCDQSRLIDEAIGLVKSGRRLSLAEDRVASAASRLHRGGADVLVAACTELPLVLGPASLLTTVVDSLECLASACVRACLTYVAGGDSDRDDEEVASAIL</sequence>
<dbReference type="PROSITE" id="PS00923">
    <property type="entry name" value="ASP_GLU_RACEMASE_1"/>
    <property type="match status" value="1"/>
</dbReference>
<dbReference type="SUPFAM" id="SSF53681">
    <property type="entry name" value="Aspartate/glutamate racemase"/>
    <property type="match status" value="2"/>
</dbReference>
<reference evidence="3 4" key="1">
    <citation type="submission" date="2019-09" db="EMBL/GenBank/DDBJ databases">
        <title>Whole genome sequencing of Microbacterium maritypicum.</title>
        <authorList>
            <person name="Lenchi N."/>
        </authorList>
    </citation>
    <scope>NUCLEOTIDE SEQUENCE [LARGE SCALE GENOMIC DNA]</scope>
    <source>
        <strain evidence="3 4">DSM 12512</strain>
    </source>
</reference>
<name>A0AAD3ZXI3_MICMQ</name>
<dbReference type="InterPro" id="IPR018187">
    <property type="entry name" value="Asp/Glu_racemase_AS_1"/>
</dbReference>
<comment type="similarity">
    <text evidence="1">Belongs to the aspartate/glutamate racemases family.</text>
</comment>
<evidence type="ECO:0000256" key="2">
    <source>
        <dbReference type="ARBA" id="ARBA00023235"/>
    </source>
</evidence>
<dbReference type="InterPro" id="IPR015942">
    <property type="entry name" value="Asp/Glu/hydantoin_racemase"/>
</dbReference>
<comment type="caution">
    <text evidence="3">The sequence shown here is derived from an EMBL/GenBank/DDBJ whole genome shotgun (WGS) entry which is preliminary data.</text>
</comment>
<dbReference type="RefSeq" id="WP_082531553.1">
    <property type="nucleotide sequence ID" value="NZ_BAAAIN010000005.1"/>
</dbReference>
<evidence type="ECO:0000313" key="3">
    <source>
        <dbReference type="EMBL" id="KAB1881390.1"/>
    </source>
</evidence>
<gene>
    <name evidence="3" type="ORF">F6W70_16030</name>
</gene>
<keyword evidence="2" id="KW-0413">Isomerase</keyword>
<dbReference type="AlphaFoldDB" id="A0AAD3ZXI3"/>
<dbReference type="EMBL" id="WAAQ01000003">
    <property type="protein sequence ID" value="KAB1881390.1"/>
    <property type="molecule type" value="Genomic_DNA"/>
</dbReference>
<dbReference type="InterPro" id="IPR004380">
    <property type="entry name" value="Asp_race"/>
</dbReference>
<evidence type="ECO:0000313" key="4">
    <source>
        <dbReference type="Proteomes" id="UP000436027"/>
    </source>
</evidence>
<dbReference type="GO" id="GO:0047661">
    <property type="term" value="F:amino-acid racemase activity"/>
    <property type="evidence" value="ECO:0007669"/>
    <property type="project" value="InterPro"/>
</dbReference>
<dbReference type="PANTHER" id="PTHR21198:SF7">
    <property type="entry name" value="ASPARTATE-GLUTAMATE RACEMASE FAMILY"/>
    <property type="match status" value="1"/>
</dbReference>
<proteinExistence type="inferred from homology"/>
<dbReference type="InterPro" id="IPR001920">
    <property type="entry name" value="Asp/Glu_race"/>
</dbReference>
<dbReference type="Proteomes" id="UP000436027">
    <property type="component" value="Unassembled WGS sequence"/>
</dbReference>
<dbReference type="NCBIfam" id="TIGR00035">
    <property type="entry name" value="asp_race"/>
    <property type="match status" value="1"/>
</dbReference>
<protein>
    <submittedName>
        <fullName evidence="3">Aspartate/glutamate racemase family protein</fullName>
    </submittedName>
</protein>
<dbReference type="Gene3D" id="3.40.50.1860">
    <property type="match status" value="2"/>
</dbReference>
<accession>A0AAD3ZXI3</accession>
<dbReference type="Pfam" id="PF01177">
    <property type="entry name" value="Asp_Glu_race"/>
    <property type="match status" value="1"/>
</dbReference>
<evidence type="ECO:0000256" key="1">
    <source>
        <dbReference type="ARBA" id="ARBA00007847"/>
    </source>
</evidence>